<evidence type="ECO:0000256" key="3">
    <source>
        <dbReference type="ARBA" id="ARBA00022741"/>
    </source>
</evidence>
<dbReference type="EMBL" id="CAUEEQ010007999">
    <property type="protein sequence ID" value="CAJ0931702.1"/>
    <property type="molecule type" value="Genomic_DNA"/>
</dbReference>
<protein>
    <recommendedName>
        <fullName evidence="6">Protein kinase domain-containing protein</fullName>
    </recommendedName>
</protein>
<dbReference type="InterPro" id="IPR011009">
    <property type="entry name" value="Kinase-like_dom_sf"/>
</dbReference>
<evidence type="ECO:0000256" key="2">
    <source>
        <dbReference type="ARBA" id="ARBA00022679"/>
    </source>
</evidence>
<dbReference type="Proteomes" id="UP001176940">
    <property type="component" value="Unassembled WGS sequence"/>
</dbReference>
<feature type="domain" description="Protein kinase" evidence="6">
    <location>
        <begin position="1"/>
        <end position="78"/>
    </location>
</feature>
<evidence type="ECO:0000313" key="8">
    <source>
        <dbReference type="Proteomes" id="UP001176940"/>
    </source>
</evidence>
<dbReference type="Gene3D" id="1.10.510.10">
    <property type="entry name" value="Transferase(Phosphotransferase) domain 1"/>
    <property type="match status" value="1"/>
</dbReference>
<gene>
    <name evidence="7" type="ORF">RIMI_LOCUS4843025</name>
</gene>
<dbReference type="Pfam" id="PF00069">
    <property type="entry name" value="Pkinase"/>
    <property type="match status" value="1"/>
</dbReference>
<evidence type="ECO:0000256" key="4">
    <source>
        <dbReference type="ARBA" id="ARBA00022777"/>
    </source>
</evidence>
<accession>A0ABN9L4K2</accession>
<keyword evidence="8" id="KW-1185">Reference proteome</keyword>
<organism evidence="7 8">
    <name type="scientific">Ranitomeya imitator</name>
    <name type="common">mimic poison frog</name>
    <dbReference type="NCBI Taxonomy" id="111125"/>
    <lineage>
        <taxon>Eukaryota</taxon>
        <taxon>Metazoa</taxon>
        <taxon>Chordata</taxon>
        <taxon>Craniata</taxon>
        <taxon>Vertebrata</taxon>
        <taxon>Euteleostomi</taxon>
        <taxon>Amphibia</taxon>
        <taxon>Batrachia</taxon>
        <taxon>Anura</taxon>
        <taxon>Neobatrachia</taxon>
        <taxon>Hyloidea</taxon>
        <taxon>Dendrobatidae</taxon>
        <taxon>Dendrobatinae</taxon>
        <taxon>Ranitomeya</taxon>
    </lineage>
</organism>
<keyword evidence="2" id="KW-0808">Transferase</keyword>
<keyword evidence="4" id="KW-0418">Kinase</keyword>
<evidence type="ECO:0000259" key="6">
    <source>
        <dbReference type="PROSITE" id="PS50011"/>
    </source>
</evidence>
<evidence type="ECO:0000256" key="5">
    <source>
        <dbReference type="ARBA" id="ARBA00022840"/>
    </source>
</evidence>
<name>A0ABN9L4K2_9NEOB</name>
<comment type="caution">
    <text evidence="7">The sequence shown here is derived from an EMBL/GenBank/DDBJ whole genome shotgun (WGS) entry which is preliminary data.</text>
</comment>
<dbReference type="PROSITE" id="PS50011">
    <property type="entry name" value="PROTEIN_KINASE_DOM"/>
    <property type="match status" value="1"/>
</dbReference>
<keyword evidence="1" id="KW-0723">Serine/threonine-protein kinase</keyword>
<proteinExistence type="predicted"/>
<keyword evidence="5" id="KW-0067">ATP-binding</keyword>
<dbReference type="SUPFAM" id="SSF56112">
    <property type="entry name" value="Protein kinase-like (PK-like)"/>
    <property type="match status" value="1"/>
</dbReference>
<sequence length="78" mass="8687">MYTPPHIDLKPFNILVAETGHIKISDFGLALKNIYRDQTATVYAGTPGFIAPEDDAGVDWYAFGIILNIMITSKSKYH</sequence>
<evidence type="ECO:0000256" key="1">
    <source>
        <dbReference type="ARBA" id="ARBA00022527"/>
    </source>
</evidence>
<evidence type="ECO:0000313" key="7">
    <source>
        <dbReference type="EMBL" id="CAJ0931702.1"/>
    </source>
</evidence>
<dbReference type="InterPro" id="IPR000719">
    <property type="entry name" value="Prot_kinase_dom"/>
</dbReference>
<dbReference type="PANTHER" id="PTHR24351">
    <property type="entry name" value="RIBOSOMAL PROTEIN S6 KINASE"/>
    <property type="match status" value="1"/>
</dbReference>
<keyword evidence="3" id="KW-0547">Nucleotide-binding</keyword>
<reference evidence="7" key="1">
    <citation type="submission" date="2023-07" db="EMBL/GenBank/DDBJ databases">
        <authorList>
            <person name="Stuckert A."/>
        </authorList>
    </citation>
    <scope>NUCLEOTIDE SEQUENCE</scope>
</reference>